<accession>A0A7C4LK83</accession>
<organism evidence="1">
    <name type="scientific">Schlesneria paludicola</name>
    <dbReference type="NCBI Taxonomy" id="360056"/>
    <lineage>
        <taxon>Bacteria</taxon>
        <taxon>Pseudomonadati</taxon>
        <taxon>Planctomycetota</taxon>
        <taxon>Planctomycetia</taxon>
        <taxon>Planctomycetales</taxon>
        <taxon>Planctomycetaceae</taxon>
        <taxon>Schlesneria</taxon>
    </lineage>
</organism>
<proteinExistence type="predicted"/>
<evidence type="ECO:0000313" key="1">
    <source>
        <dbReference type="EMBL" id="HGT38735.1"/>
    </source>
</evidence>
<comment type="caution">
    <text evidence="1">The sequence shown here is derived from an EMBL/GenBank/DDBJ whole genome shotgun (WGS) entry which is preliminary data.</text>
</comment>
<dbReference type="EMBL" id="DSVQ01000012">
    <property type="protein sequence ID" value="HGT38735.1"/>
    <property type="molecule type" value="Genomic_DNA"/>
</dbReference>
<sequence>MKVQQFLEHHGLTQNPFSQEDAQSDPLFKAHCSRDVFHPAWDKIFGTPNYPATSVVFGEKGSGKTALRLQMVEQVADYNRRHPDQRVYVVQYDDFNPFLDCFHERSSMLGGNPGRTLSRFRLWDHMDALLSLAITQLTNDLLHEHTGGEPGPFEVRAEHVARLSRTEKRDILLLAAYYDRSTSLTRSERWNQLRRRLRFSNWRAHWDLALGSAGTLALLVLLYRQGALSQLGNIWPWLLLLAMWGPWLHRQVRLLWHAWNVSRQMKIADQPLNMLRSLLSRFERRDLIDQPAPSRERSDDRYELLGKLQGALKSLGFSSLLVLVDRVDEPHLINGSPERMRDLLWPMFDNKFLNHAGVGFKLLLPIEVSDFLLKEEKQFYERSRLDKQNLIRSLEWTGESLYDLANDRIRASANGSATATARLRDWFDESISEGELVATLGRLRVPRHLFKFMHRLLVEHCNRYTDTSPRWTIGRESLHATLAVYLRDLETYHRGMGTV</sequence>
<gene>
    <name evidence="1" type="ORF">ENS64_05660</name>
</gene>
<reference evidence="1" key="1">
    <citation type="journal article" date="2020" name="mSystems">
        <title>Genome- and Community-Level Interaction Insights into Carbon Utilization and Element Cycling Functions of Hydrothermarchaeota in Hydrothermal Sediment.</title>
        <authorList>
            <person name="Zhou Z."/>
            <person name="Liu Y."/>
            <person name="Xu W."/>
            <person name="Pan J."/>
            <person name="Luo Z.H."/>
            <person name="Li M."/>
        </authorList>
    </citation>
    <scope>NUCLEOTIDE SEQUENCE [LARGE SCALE GENOMIC DNA]</scope>
    <source>
        <strain evidence="1">SpSt-508</strain>
    </source>
</reference>
<protein>
    <submittedName>
        <fullName evidence="1">Uncharacterized protein</fullName>
    </submittedName>
</protein>
<name>A0A7C4LK83_9PLAN</name>
<dbReference type="AlphaFoldDB" id="A0A7C4LK83"/>